<keyword evidence="2" id="KW-1133">Transmembrane helix</keyword>
<keyword evidence="2" id="KW-0472">Membrane</keyword>
<dbReference type="EMBL" id="LCQW01000011">
    <property type="protein sequence ID" value="KKW24108.1"/>
    <property type="molecule type" value="Genomic_DNA"/>
</dbReference>
<keyword evidence="2" id="KW-0812">Transmembrane</keyword>
<feature type="signal peptide" evidence="3">
    <location>
        <begin position="1"/>
        <end position="30"/>
    </location>
</feature>
<evidence type="ECO:0000313" key="4">
    <source>
        <dbReference type="EMBL" id="KKW24108.1"/>
    </source>
</evidence>
<feature type="transmembrane region" description="Helical" evidence="2">
    <location>
        <begin position="373"/>
        <end position="393"/>
    </location>
</feature>
<sequence>MNTLQKSFGSVLVTIAVVTMVSAFAPNAYAQYDGCDFCGGGSSYSYDPGYDYSYDAGSSYSYDPGYDWAYTPGYDSTYSPGYDSSYSLGYDSTYSPYYSEAPTYYGSDGVMYSAGQGFYPSVSSYPVSIGHPTSYYQTPTPTSRPEPRPINQTLSYSIVPIGQPVSIANEVTSVNENTNTNENVNFNENIVTSTNTNTNTSSSNSNSTSNSSVSNSGNSTNNINVVVNVPQQAPVTPVYQMPIIQYPIQYVYPQQPTYTYQAPYCTLTIANNYGSYNYGSNQAMLTWTSSYATSAYISPSIGNVNTSGSRLVSPGTNQIYTMTVYGQNGQSANCQATYYYTSTYVPPTTTPAPYVSLSQIPYTGFDFGPIGNAMYWVVLLGFAVAAAYLVVYYQGGALALASEMVRSASPKQAEVSGRRTSTTTVPERDIEEAPVAKAAAPIRDLPVDTPAFNLPVAEHRDVTHDSMDFYMSEDGSAPRIMITRN</sequence>
<gene>
    <name evidence="4" type="ORF">UY67_C0011G0030</name>
</gene>
<dbReference type="AlphaFoldDB" id="A0A0G1WZ34"/>
<protein>
    <recommendedName>
        <fullName evidence="6">Ig-like domain-containing protein</fullName>
    </recommendedName>
</protein>
<comment type="caution">
    <text evidence="4">The sequence shown here is derived from an EMBL/GenBank/DDBJ whole genome shotgun (WGS) entry which is preliminary data.</text>
</comment>
<feature type="chain" id="PRO_5002540606" description="Ig-like domain-containing protein" evidence="3">
    <location>
        <begin position="31"/>
        <end position="485"/>
    </location>
</feature>
<evidence type="ECO:0000256" key="3">
    <source>
        <dbReference type="SAM" id="SignalP"/>
    </source>
</evidence>
<proteinExistence type="predicted"/>
<evidence type="ECO:0008006" key="6">
    <source>
        <dbReference type="Google" id="ProtNLM"/>
    </source>
</evidence>
<keyword evidence="3" id="KW-0732">Signal</keyword>
<evidence type="ECO:0000256" key="2">
    <source>
        <dbReference type="SAM" id="Phobius"/>
    </source>
</evidence>
<reference evidence="4 5" key="1">
    <citation type="journal article" date="2015" name="Nature">
        <title>rRNA introns, odd ribosomes, and small enigmatic genomes across a large radiation of phyla.</title>
        <authorList>
            <person name="Brown C.T."/>
            <person name="Hug L.A."/>
            <person name="Thomas B.C."/>
            <person name="Sharon I."/>
            <person name="Castelle C.J."/>
            <person name="Singh A."/>
            <person name="Wilkins M.J."/>
            <person name="Williams K.H."/>
            <person name="Banfield J.F."/>
        </authorList>
    </citation>
    <scope>NUCLEOTIDE SEQUENCE [LARGE SCALE GENOMIC DNA]</scope>
</reference>
<accession>A0A0G1WZ34</accession>
<dbReference type="Proteomes" id="UP000034273">
    <property type="component" value="Unassembled WGS sequence"/>
</dbReference>
<feature type="region of interest" description="Disordered" evidence="1">
    <location>
        <begin position="192"/>
        <end position="217"/>
    </location>
</feature>
<name>A0A0G1WZ34_9BACT</name>
<evidence type="ECO:0000256" key="1">
    <source>
        <dbReference type="SAM" id="MobiDB-lite"/>
    </source>
</evidence>
<organism evidence="4 5">
    <name type="scientific">Candidatus Kaiserbacteria bacterium GW2011_GWA2_52_12</name>
    <dbReference type="NCBI Taxonomy" id="1618671"/>
    <lineage>
        <taxon>Bacteria</taxon>
        <taxon>Candidatus Kaiseribacteriota</taxon>
    </lineage>
</organism>
<evidence type="ECO:0000313" key="5">
    <source>
        <dbReference type="Proteomes" id="UP000034273"/>
    </source>
</evidence>